<dbReference type="PANTHER" id="PTHR13156:SF0">
    <property type="entry name" value="NADH DEHYDROGENASE [UBIQUINONE] IRON-SULFUR PROTEIN 6, MITOCHONDRIAL"/>
    <property type="match status" value="1"/>
</dbReference>
<dbReference type="GO" id="GO:0005739">
    <property type="term" value="C:mitochondrion"/>
    <property type="evidence" value="ECO:0007669"/>
    <property type="project" value="GOC"/>
</dbReference>
<dbReference type="EMBL" id="LGRX02001374">
    <property type="protein sequence ID" value="KAK3286255.1"/>
    <property type="molecule type" value="Genomic_DNA"/>
</dbReference>
<dbReference type="AlphaFoldDB" id="A0AAE0GXN2"/>
<organism evidence="2 3">
    <name type="scientific">Cymbomonas tetramitiformis</name>
    <dbReference type="NCBI Taxonomy" id="36881"/>
    <lineage>
        <taxon>Eukaryota</taxon>
        <taxon>Viridiplantae</taxon>
        <taxon>Chlorophyta</taxon>
        <taxon>Pyramimonadophyceae</taxon>
        <taxon>Pyramimonadales</taxon>
        <taxon>Pyramimonadaceae</taxon>
        <taxon>Cymbomonas</taxon>
    </lineage>
</organism>
<name>A0AAE0GXN2_9CHLO</name>
<proteinExistence type="predicted"/>
<protein>
    <recommendedName>
        <fullName evidence="1">Zinc finger CHCC-type domain-containing protein</fullName>
    </recommendedName>
</protein>
<evidence type="ECO:0000259" key="1">
    <source>
        <dbReference type="Pfam" id="PF10276"/>
    </source>
</evidence>
<feature type="domain" description="Zinc finger CHCC-type" evidence="1">
    <location>
        <begin position="84"/>
        <end position="123"/>
    </location>
</feature>
<evidence type="ECO:0000313" key="2">
    <source>
        <dbReference type="EMBL" id="KAK3286255.1"/>
    </source>
</evidence>
<sequence>MARLARFASTLLKPQNKSLVSSLAGSAFRAGAFSTLTKQSVVPEQSVLPHKLPTDPSHTSKWQYEGKSPMELIAEVPPIAVDSRIAECYGGENPSLGHPVEYIILDDTSADFPAVCKYCGLRFFRDHH</sequence>
<reference evidence="2 3" key="1">
    <citation type="journal article" date="2015" name="Genome Biol. Evol.">
        <title>Comparative Genomics of a Bacterivorous Green Alga Reveals Evolutionary Causalities and Consequences of Phago-Mixotrophic Mode of Nutrition.</title>
        <authorList>
            <person name="Burns J.A."/>
            <person name="Paasch A."/>
            <person name="Narechania A."/>
            <person name="Kim E."/>
        </authorList>
    </citation>
    <scope>NUCLEOTIDE SEQUENCE [LARGE SCALE GENOMIC DNA]</scope>
    <source>
        <strain evidence="2 3">PLY_AMNH</strain>
    </source>
</reference>
<dbReference type="Gene3D" id="2.60.260.40">
    <property type="entry name" value="q5lls5 like domains"/>
    <property type="match status" value="1"/>
</dbReference>
<dbReference type="InterPro" id="IPR019401">
    <property type="entry name" value="Znf_CHCC"/>
</dbReference>
<dbReference type="Proteomes" id="UP001190700">
    <property type="component" value="Unassembled WGS sequence"/>
</dbReference>
<dbReference type="Pfam" id="PF10276">
    <property type="entry name" value="zf-CHCC"/>
    <property type="match status" value="1"/>
</dbReference>
<gene>
    <name evidence="2" type="ORF">CYMTET_6177</name>
</gene>
<comment type="caution">
    <text evidence="2">The sequence shown here is derived from an EMBL/GenBank/DDBJ whole genome shotgun (WGS) entry which is preliminary data.</text>
</comment>
<keyword evidence="3" id="KW-1185">Reference proteome</keyword>
<dbReference type="FunFam" id="2.60.260.40:FF:000001">
    <property type="entry name" value="NADH dehydrogenase [ubiquinone] iron-sulfur protein 6, mitochondrial"/>
    <property type="match status" value="1"/>
</dbReference>
<accession>A0AAE0GXN2</accession>
<dbReference type="PANTHER" id="PTHR13156">
    <property type="entry name" value="NADH-UBIQUINONE OXIDOREDUCTASE 13 KD-A SUBUNIT"/>
    <property type="match status" value="1"/>
</dbReference>
<evidence type="ECO:0000313" key="3">
    <source>
        <dbReference type="Proteomes" id="UP001190700"/>
    </source>
</evidence>
<dbReference type="GO" id="GO:0006120">
    <property type="term" value="P:mitochondrial electron transport, NADH to ubiquinone"/>
    <property type="evidence" value="ECO:0007669"/>
    <property type="project" value="TreeGrafter"/>
</dbReference>